<dbReference type="PANTHER" id="PTHR46056:SF12">
    <property type="entry name" value="LONG-CHAIN-ALCOHOL OXIDASE"/>
    <property type="match status" value="1"/>
</dbReference>
<evidence type="ECO:0000256" key="1">
    <source>
        <dbReference type="ARBA" id="ARBA00000920"/>
    </source>
</evidence>
<evidence type="ECO:0000256" key="10">
    <source>
        <dbReference type="ARBA" id="ARBA00022989"/>
    </source>
</evidence>
<accession>A0A0L0VGD7</accession>
<dbReference type="PANTHER" id="PTHR46056">
    <property type="entry name" value="LONG-CHAIN-ALCOHOL OXIDASE"/>
    <property type="match status" value="1"/>
</dbReference>
<keyword evidence="18" id="KW-1185">Reference proteome</keyword>
<dbReference type="GO" id="GO:0016020">
    <property type="term" value="C:membrane"/>
    <property type="evidence" value="ECO:0007669"/>
    <property type="project" value="UniProtKB-SubCell"/>
</dbReference>
<dbReference type="Proteomes" id="UP000054564">
    <property type="component" value="Unassembled WGS sequence"/>
</dbReference>
<evidence type="ECO:0000256" key="11">
    <source>
        <dbReference type="ARBA" id="ARBA00023002"/>
    </source>
</evidence>
<evidence type="ECO:0000256" key="4">
    <source>
        <dbReference type="ARBA" id="ARBA00004370"/>
    </source>
</evidence>
<reference evidence="18" key="1">
    <citation type="submission" date="2014-03" db="EMBL/GenBank/DDBJ databases">
        <title>The Genome Sequence of Puccinia striiformis f. sp. tritici PST-78.</title>
        <authorList>
            <consortium name="The Broad Institute Genome Sequencing Platform"/>
            <person name="Cuomo C."/>
            <person name="Hulbert S."/>
            <person name="Chen X."/>
            <person name="Walker B."/>
            <person name="Young S.K."/>
            <person name="Zeng Q."/>
            <person name="Gargeya S."/>
            <person name="Fitzgerald M."/>
            <person name="Haas B."/>
            <person name="Abouelleil A."/>
            <person name="Alvarado L."/>
            <person name="Arachchi H.M."/>
            <person name="Berlin A.M."/>
            <person name="Chapman S.B."/>
            <person name="Goldberg J."/>
            <person name="Griggs A."/>
            <person name="Gujja S."/>
            <person name="Hansen M."/>
            <person name="Howarth C."/>
            <person name="Imamovic A."/>
            <person name="Larimer J."/>
            <person name="McCowan C."/>
            <person name="Montmayeur A."/>
            <person name="Murphy C."/>
            <person name="Neiman D."/>
            <person name="Pearson M."/>
            <person name="Priest M."/>
            <person name="Roberts A."/>
            <person name="Saif S."/>
            <person name="Shea T."/>
            <person name="Sisk P."/>
            <person name="Sykes S."/>
            <person name="Wortman J."/>
            <person name="Nusbaum C."/>
            <person name="Birren B."/>
        </authorList>
    </citation>
    <scope>NUCLEOTIDE SEQUENCE [LARGE SCALE GENOMIC DNA]</scope>
    <source>
        <strain evidence="18">race PST-78</strain>
    </source>
</reference>
<feature type="domain" description="Glucose-methanol-choline oxidoreductase N-terminal" evidence="15">
    <location>
        <begin position="257"/>
        <end position="490"/>
    </location>
</feature>
<evidence type="ECO:0000256" key="9">
    <source>
        <dbReference type="ARBA" id="ARBA00022827"/>
    </source>
</evidence>
<evidence type="ECO:0000256" key="12">
    <source>
        <dbReference type="ARBA" id="ARBA00023136"/>
    </source>
</evidence>
<evidence type="ECO:0000256" key="8">
    <source>
        <dbReference type="ARBA" id="ARBA00022692"/>
    </source>
</evidence>
<comment type="function">
    <text evidence="3">Long-chain fatty alcohol oxidase involved in the omega-oxidation pathway of lipid degradation.</text>
</comment>
<dbReference type="EC" id="1.1.3.20" evidence="6 13"/>
<evidence type="ECO:0000313" key="18">
    <source>
        <dbReference type="Proteomes" id="UP000054564"/>
    </source>
</evidence>
<feature type="domain" description="Glucose-methanol-choline oxidoreductase C-terminal" evidence="16">
    <location>
        <begin position="574"/>
        <end position="719"/>
    </location>
</feature>
<evidence type="ECO:0000256" key="13">
    <source>
        <dbReference type="PIRNR" id="PIRNR028937"/>
    </source>
</evidence>
<sequence>MANEIHRPITTTTAAAGHPFSEDQLRLLAVILDTVFAAEPGSAEGEQQDDTAAHQLSSYDFSCLPDFKLDDLIQYILQSLRPKELEKFRLGLTFLSSSTITFALTGYYSSFLEIPKHERQRILAGWSSSFLPLKRSLYSAFVRLPISAIYSNSRVVQGLIGYPSDGDPRASSLPDRRKPSYPYKFVQPPSFSANENLLKSSVPHLDVYETDVIVIGSGAGGSVVASLVAKAGYKTLVIEKGRWVPTEHITGSHHGFNDMLEGSGQISTVDGSLIMLLGTTFGGGTTINWSASLAPPYHVRREWAEEHGLKYFGTSSFGKDIEAVSTRMGVSAKDIVHSKANQLFLKGARKIGIHIDLIPQNTAGRAHDCGMCQRGCPFGEKQGAAQTWLKDCAESGGEFMQNGRVERILFSNESNPREIEIDPTKSSPNSRRKYAVGVIVCDSTTRKRSIIRARRAVVSSSGAINTPALLLRSGIHLNGAVGKGLHLHPVTAVTAWFDTQVKPWEGSIMTLISCEVENRLGTHYGAKLEVFASNPGFYSGLFVPWKSSESHKELMSRYAQSFTIVVLTRDRGSGRVSVEEGGNGDAIVDYTVDTFDAQSLLEGILIACQALAAAGASEIATTLPTLDHFKFETTAENHNQSRFENWLNGIKKAGVKPGYGVLGSAHQMSSCRMGSKPSKDSVVSEQGKVWEHENLWVADGSVLPTSTGVNPSISIMSVAHHIGNQIVDHLKDEDRSSSRKTLSKL</sequence>
<comment type="subcellular location">
    <subcellularLocation>
        <location evidence="4">Membrane</location>
    </subcellularLocation>
</comment>
<keyword evidence="12" id="KW-0472">Membrane</keyword>
<dbReference type="InterPro" id="IPR000172">
    <property type="entry name" value="GMC_OxRdtase_N"/>
</dbReference>
<comment type="catalytic activity">
    <reaction evidence="1 13">
        <text>a long-chain primary fatty alcohol + O2 = a long-chain fatty aldehyde + H2O2</text>
        <dbReference type="Rhea" id="RHEA:22756"/>
        <dbReference type="ChEBI" id="CHEBI:15379"/>
        <dbReference type="ChEBI" id="CHEBI:16240"/>
        <dbReference type="ChEBI" id="CHEBI:17176"/>
        <dbReference type="ChEBI" id="CHEBI:77396"/>
        <dbReference type="EC" id="1.1.3.20"/>
    </reaction>
</comment>
<keyword evidence="8" id="KW-0812">Transmembrane</keyword>
<dbReference type="OrthoDB" id="269227at2759"/>
<gene>
    <name evidence="17" type="ORF">PSTG_08433</name>
</gene>
<dbReference type="Pfam" id="PF13450">
    <property type="entry name" value="NAD_binding_8"/>
    <property type="match status" value="1"/>
</dbReference>
<dbReference type="EMBL" id="AJIL01000058">
    <property type="protein sequence ID" value="KNE98357.1"/>
    <property type="molecule type" value="Genomic_DNA"/>
</dbReference>
<dbReference type="AlphaFoldDB" id="A0A0L0VGD7"/>
<keyword evidence="9" id="KW-0274">FAD</keyword>
<proteinExistence type="inferred from homology"/>
<keyword evidence="7" id="KW-0285">Flavoprotein</keyword>
<protein>
    <recommendedName>
        <fullName evidence="6 13">Long-chain-alcohol oxidase</fullName>
        <ecNumber evidence="6 13">1.1.3.20</ecNumber>
    </recommendedName>
</protein>
<evidence type="ECO:0000256" key="14">
    <source>
        <dbReference type="PIRSR" id="PIRSR028937-1"/>
    </source>
</evidence>
<dbReference type="Pfam" id="PF00732">
    <property type="entry name" value="GMC_oxred_N"/>
    <property type="match status" value="1"/>
</dbReference>
<dbReference type="GO" id="GO:0046577">
    <property type="term" value="F:long-chain-alcohol oxidase activity"/>
    <property type="evidence" value="ECO:0007669"/>
    <property type="project" value="UniProtKB-EC"/>
</dbReference>
<name>A0A0L0VGD7_9BASI</name>
<dbReference type="InterPro" id="IPR012400">
    <property type="entry name" value="Long_Oxdase"/>
</dbReference>
<evidence type="ECO:0000256" key="6">
    <source>
        <dbReference type="ARBA" id="ARBA00013125"/>
    </source>
</evidence>
<dbReference type="SUPFAM" id="SSF51905">
    <property type="entry name" value="FAD/NAD(P)-binding domain"/>
    <property type="match status" value="1"/>
</dbReference>
<evidence type="ECO:0000256" key="2">
    <source>
        <dbReference type="ARBA" id="ARBA00001974"/>
    </source>
</evidence>
<dbReference type="PIRSF" id="PIRSF028937">
    <property type="entry name" value="Lg_Ch_AO"/>
    <property type="match status" value="1"/>
</dbReference>
<dbReference type="InterPro" id="IPR036188">
    <property type="entry name" value="FAD/NAD-bd_sf"/>
</dbReference>
<organism evidence="17 18">
    <name type="scientific">Puccinia striiformis f. sp. tritici PST-78</name>
    <dbReference type="NCBI Taxonomy" id="1165861"/>
    <lineage>
        <taxon>Eukaryota</taxon>
        <taxon>Fungi</taxon>
        <taxon>Dikarya</taxon>
        <taxon>Basidiomycota</taxon>
        <taxon>Pucciniomycotina</taxon>
        <taxon>Pucciniomycetes</taxon>
        <taxon>Pucciniales</taxon>
        <taxon>Pucciniaceae</taxon>
        <taxon>Puccinia</taxon>
    </lineage>
</organism>
<evidence type="ECO:0000313" key="17">
    <source>
        <dbReference type="EMBL" id="KNE98357.1"/>
    </source>
</evidence>
<feature type="active site" description="Proton acceptor" evidence="14">
    <location>
        <position position="666"/>
    </location>
</feature>
<dbReference type="GO" id="GO:0050660">
    <property type="term" value="F:flavin adenine dinucleotide binding"/>
    <property type="evidence" value="ECO:0007669"/>
    <property type="project" value="InterPro"/>
</dbReference>
<keyword evidence="10" id="KW-1133">Transmembrane helix</keyword>
<keyword evidence="11 13" id="KW-0560">Oxidoreductase</keyword>
<evidence type="ECO:0000256" key="3">
    <source>
        <dbReference type="ARBA" id="ARBA00003842"/>
    </source>
</evidence>
<comment type="similarity">
    <text evidence="5 13">Belongs to the GMC oxidoreductase family.</text>
</comment>
<dbReference type="Gene3D" id="3.50.50.60">
    <property type="entry name" value="FAD/NAD(P)-binding domain"/>
    <property type="match status" value="2"/>
</dbReference>
<evidence type="ECO:0000259" key="16">
    <source>
        <dbReference type="Pfam" id="PF05199"/>
    </source>
</evidence>
<comment type="caution">
    <text evidence="17">The sequence shown here is derived from an EMBL/GenBank/DDBJ whole genome shotgun (WGS) entry which is preliminary data.</text>
</comment>
<evidence type="ECO:0000259" key="15">
    <source>
        <dbReference type="Pfam" id="PF00732"/>
    </source>
</evidence>
<dbReference type="STRING" id="1165861.A0A0L0VGD7"/>
<evidence type="ECO:0000256" key="5">
    <source>
        <dbReference type="ARBA" id="ARBA00010790"/>
    </source>
</evidence>
<dbReference type="InterPro" id="IPR007867">
    <property type="entry name" value="GMC_OxRtase_C"/>
</dbReference>
<comment type="cofactor">
    <cofactor evidence="2">
        <name>FAD</name>
        <dbReference type="ChEBI" id="CHEBI:57692"/>
    </cofactor>
</comment>
<dbReference type="Pfam" id="PF05199">
    <property type="entry name" value="GMC_oxred_C"/>
    <property type="match status" value="1"/>
</dbReference>
<evidence type="ECO:0000256" key="7">
    <source>
        <dbReference type="ARBA" id="ARBA00022630"/>
    </source>
</evidence>